<dbReference type="RefSeq" id="WP_165230362.1">
    <property type="nucleotide sequence ID" value="NZ_CP049257.1"/>
</dbReference>
<dbReference type="InterPro" id="IPR013324">
    <property type="entry name" value="RNA_pol_sigma_r3/r4-like"/>
</dbReference>
<evidence type="ECO:0000256" key="4">
    <source>
        <dbReference type="ARBA" id="ARBA00023125"/>
    </source>
</evidence>
<gene>
    <name evidence="8" type="ORF">G5V58_07085</name>
</gene>
<dbReference type="GO" id="GO:0016987">
    <property type="term" value="F:sigma factor activity"/>
    <property type="evidence" value="ECO:0007669"/>
    <property type="project" value="UniProtKB-KW"/>
</dbReference>
<dbReference type="PANTHER" id="PTHR43133">
    <property type="entry name" value="RNA POLYMERASE ECF-TYPE SIGMA FACTO"/>
    <property type="match status" value="1"/>
</dbReference>
<dbReference type="SUPFAM" id="SSF88946">
    <property type="entry name" value="Sigma2 domain of RNA polymerase sigma factors"/>
    <property type="match status" value="1"/>
</dbReference>
<feature type="domain" description="RNA polymerase sigma-70 region 4" evidence="7">
    <location>
        <begin position="102"/>
        <end position="151"/>
    </location>
</feature>
<dbReference type="InterPro" id="IPR036388">
    <property type="entry name" value="WH-like_DNA-bd_sf"/>
</dbReference>
<feature type="domain" description="RNA polymerase sigma-70 region 2" evidence="6">
    <location>
        <begin position="19"/>
        <end position="78"/>
    </location>
</feature>
<keyword evidence="2" id="KW-0805">Transcription regulation</keyword>
<dbReference type="InterPro" id="IPR039425">
    <property type="entry name" value="RNA_pol_sigma-70-like"/>
</dbReference>
<dbReference type="PANTHER" id="PTHR43133:SF50">
    <property type="entry name" value="ECF RNA POLYMERASE SIGMA FACTOR SIGM"/>
    <property type="match status" value="1"/>
</dbReference>
<dbReference type="SUPFAM" id="SSF88659">
    <property type="entry name" value="Sigma3 and sigma4 domains of RNA polymerase sigma factors"/>
    <property type="match status" value="1"/>
</dbReference>
<protein>
    <submittedName>
        <fullName evidence="8">SigE family RNA polymerase sigma factor</fullName>
    </submittedName>
</protein>
<keyword evidence="9" id="KW-1185">Reference proteome</keyword>
<dbReference type="Gene3D" id="1.10.1740.10">
    <property type="match status" value="1"/>
</dbReference>
<evidence type="ECO:0000256" key="5">
    <source>
        <dbReference type="ARBA" id="ARBA00023163"/>
    </source>
</evidence>
<keyword evidence="4" id="KW-0238">DNA-binding</keyword>
<comment type="similarity">
    <text evidence="1">Belongs to the sigma-70 factor family. ECF subfamily.</text>
</comment>
<dbReference type="NCBIfam" id="TIGR02937">
    <property type="entry name" value="sigma70-ECF"/>
    <property type="match status" value="1"/>
</dbReference>
<dbReference type="GO" id="GO:0006352">
    <property type="term" value="P:DNA-templated transcription initiation"/>
    <property type="evidence" value="ECO:0007669"/>
    <property type="project" value="InterPro"/>
</dbReference>
<keyword evidence="3" id="KW-0731">Sigma factor</keyword>
<evidence type="ECO:0000256" key="2">
    <source>
        <dbReference type="ARBA" id="ARBA00023015"/>
    </source>
</evidence>
<name>A0A6G6WBH2_9ACTN</name>
<dbReference type="InterPro" id="IPR013325">
    <property type="entry name" value="RNA_pol_sigma_r2"/>
</dbReference>
<proteinExistence type="inferred from homology"/>
<dbReference type="Proteomes" id="UP000502996">
    <property type="component" value="Chromosome"/>
</dbReference>
<dbReference type="InterPro" id="IPR007627">
    <property type="entry name" value="RNA_pol_sigma70_r2"/>
</dbReference>
<dbReference type="Pfam" id="PF04545">
    <property type="entry name" value="Sigma70_r4"/>
    <property type="match status" value="1"/>
</dbReference>
<dbReference type="Pfam" id="PF04542">
    <property type="entry name" value="Sigma70_r2"/>
    <property type="match status" value="1"/>
</dbReference>
<dbReference type="InterPro" id="IPR014284">
    <property type="entry name" value="RNA_pol_sigma-70_dom"/>
</dbReference>
<dbReference type="AlphaFoldDB" id="A0A6G6WBH2"/>
<reference evidence="8 9" key="1">
    <citation type="submission" date="2020-02" db="EMBL/GenBank/DDBJ databases">
        <title>Full genome sequence of Nocardioides sp. R-3366.</title>
        <authorList>
            <person name="Im W.-T."/>
        </authorList>
    </citation>
    <scope>NUCLEOTIDE SEQUENCE [LARGE SCALE GENOMIC DNA]</scope>
    <source>
        <strain evidence="8 9">R-3366</strain>
    </source>
</reference>
<evidence type="ECO:0000259" key="7">
    <source>
        <dbReference type="Pfam" id="PF04545"/>
    </source>
</evidence>
<evidence type="ECO:0000256" key="3">
    <source>
        <dbReference type="ARBA" id="ARBA00023082"/>
    </source>
</evidence>
<sequence>MRRDRREREFTEFYAGTATALRRTAYVVVRDWHVAEDLTQQAFAKLYVAWPRVREETRLAYARRVVVNECLSHLRRHRPETPTEDLPDRAAPVPDGPDLGAALAALPDRQRAVVALRFLDDLPVAEVGRLLGISDGTVKSQTARALATLRERLPELDLQETR</sequence>
<dbReference type="NCBIfam" id="TIGR02983">
    <property type="entry name" value="SigE-fam_strep"/>
    <property type="match status" value="1"/>
</dbReference>
<dbReference type="CDD" id="cd06171">
    <property type="entry name" value="Sigma70_r4"/>
    <property type="match status" value="1"/>
</dbReference>
<evidence type="ECO:0000256" key="1">
    <source>
        <dbReference type="ARBA" id="ARBA00010641"/>
    </source>
</evidence>
<dbReference type="InterPro" id="IPR014325">
    <property type="entry name" value="RNA_pol_sigma-E_actinobac"/>
</dbReference>
<dbReference type="InterPro" id="IPR007630">
    <property type="entry name" value="RNA_pol_sigma70_r4"/>
</dbReference>
<keyword evidence="5" id="KW-0804">Transcription</keyword>
<dbReference type="Gene3D" id="1.10.10.10">
    <property type="entry name" value="Winged helix-like DNA-binding domain superfamily/Winged helix DNA-binding domain"/>
    <property type="match status" value="1"/>
</dbReference>
<dbReference type="KEGG" id="nano:G5V58_07085"/>
<dbReference type="EMBL" id="CP049257">
    <property type="protein sequence ID" value="QIG42574.1"/>
    <property type="molecule type" value="Genomic_DNA"/>
</dbReference>
<organism evidence="8 9">
    <name type="scientific">Nocardioides anomalus</name>
    <dbReference type="NCBI Taxonomy" id="2712223"/>
    <lineage>
        <taxon>Bacteria</taxon>
        <taxon>Bacillati</taxon>
        <taxon>Actinomycetota</taxon>
        <taxon>Actinomycetes</taxon>
        <taxon>Propionibacteriales</taxon>
        <taxon>Nocardioidaceae</taxon>
        <taxon>Nocardioides</taxon>
    </lineage>
</organism>
<evidence type="ECO:0000313" key="9">
    <source>
        <dbReference type="Proteomes" id="UP000502996"/>
    </source>
</evidence>
<evidence type="ECO:0000313" key="8">
    <source>
        <dbReference type="EMBL" id="QIG42574.1"/>
    </source>
</evidence>
<accession>A0A6G6WBH2</accession>
<evidence type="ECO:0000259" key="6">
    <source>
        <dbReference type="Pfam" id="PF04542"/>
    </source>
</evidence>
<dbReference type="GO" id="GO:0003677">
    <property type="term" value="F:DNA binding"/>
    <property type="evidence" value="ECO:0007669"/>
    <property type="project" value="UniProtKB-KW"/>
</dbReference>